<feature type="region of interest" description="Disordered" evidence="6">
    <location>
        <begin position="30"/>
        <end position="101"/>
    </location>
</feature>
<comment type="caution">
    <text evidence="8">The sequence shown here is derived from an EMBL/GenBank/DDBJ whole genome shotgun (WGS) entry which is preliminary data.</text>
</comment>
<dbReference type="Gene3D" id="3.30.160.60">
    <property type="entry name" value="Classic Zinc Finger"/>
    <property type="match status" value="2"/>
</dbReference>
<dbReference type="EMBL" id="JASNQZ010000006">
    <property type="protein sequence ID" value="KAL0956681.1"/>
    <property type="molecule type" value="Genomic_DNA"/>
</dbReference>
<evidence type="ECO:0000256" key="2">
    <source>
        <dbReference type="ARBA" id="ARBA00022737"/>
    </source>
</evidence>
<dbReference type="PANTHER" id="PTHR14003:SF19">
    <property type="entry name" value="YY2 TRANSCRIPTION FACTOR"/>
    <property type="match status" value="1"/>
</dbReference>
<evidence type="ECO:0000256" key="3">
    <source>
        <dbReference type="ARBA" id="ARBA00022771"/>
    </source>
</evidence>
<dbReference type="PROSITE" id="PS00028">
    <property type="entry name" value="ZINC_FINGER_C2H2_1"/>
    <property type="match status" value="2"/>
</dbReference>
<proteinExistence type="predicted"/>
<feature type="domain" description="C2H2-type" evidence="7">
    <location>
        <begin position="175"/>
        <end position="204"/>
    </location>
</feature>
<evidence type="ECO:0000313" key="8">
    <source>
        <dbReference type="EMBL" id="KAL0956681.1"/>
    </source>
</evidence>
<evidence type="ECO:0000256" key="6">
    <source>
        <dbReference type="SAM" id="MobiDB-lite"/>
    </source>
</evidence>
<feature type="compositionally biased region" description="Polar residues" evidence="6">
    <location>
        <begin position="44"/>
        <end position="59"/>
    </location>
</feature>
<evidence type="ECO:0000256" key="5">
    <source>
        <dbReference type="PROSITE-ProRule" id="PRU00042"/>
    </source>
</evidence>
<dbReference type="InterPro" id="IPR036236">
    <property type="entry name" value="Znf_C2H2_sf"/>
</dbReference>
<dbReference type="Proteomes" id="UP001556367">
    <property type="component" value="Unassembled WGS sequence"/>
</dbReference>
<name>A0ABR3JNQ7_9AGAR</name>
<dbReference type="PANTHER" id="PTHR14003">
    <property type="entry name" value="TRANSCRIPTIONAL REPRESSOR PROTEIN YY"/>
    <property type="match status" value="1"/>
</dbReference>
<sequence length="212" mass="23220">MERPMLPSIHHIIQDGRSYDHSLTLAPLKTNASRSSSHSRQPSYDPQTVPRSLANSTPNGQPWQPYGGMPPPPVPAHALARPSPNPHTPRINTSSGYSEHYQVHQLPPQAHPHASMQYPSYAAVPQGSPSPVTPPGDDDIFSASMKYECDICKKRFYRPSGLKIHLASHSDVKPYVCPVEGCGRSFGVLSNMRRHARLHSSGGNAASEDSYQ</sequence>
<keyword evidence="4" id="KW-0862">Zinc</keyword>
<evidence type="ECO:0000313" key="9">
    <source>
        <dbReference type="Proteomes" id="UP001556367"/>
    </source>
</evidence>
<dbReference type="SMART" id="SM00355">
    <property type="entry name" value="ZnF_C2H2"/>
    <property type="match status" value="2"/>
</dbReference>
<dbReference type="InterPro" id="IPR013087">
    <property type="entry name" value="Znf_C2H2_type"/>
</dbReference>
<gene>
    <name evidence="8" type="ORF">HGRIS_002809</name>
</gene>
<dbReference type="Pfam" id="PF00096">
    <property type="entry name" value="zf-C2H2"/>
    <property type="match status" value="2"/>
</dbReference>
<keyword evidence="9" id="KW-1185">Reference proteome</keyword>
<accession>A0ABR3JNQ7</accession>
<feature type="compositionally biased region" description="Low complexity" evidence="6">
    <location>
        <begin position="33"/>
        <end position="43"/>
    </location>
</feature>
<evidence type="ECO:0000259" key="7">
    <source>
        <dbReference type="PROSITE" id="PS50157"/>
    </source>
</evidence>
<protein>
    <recommendedName>
        <fullName evidence="7">C2H2-type domain-containing protein</fullName>
    </recommendedName>
</protein>
<evidence type="ECO:0000256" key="1">
    <source>
        <dbReference type="ARBA" id="ARBA00022723"/>
    </source>
</evidence>
<reference evidence="9" key="1">
    <citation type="submission" date="2024-06" db="EMBL/GenBank/DDBJ databases">
        <title>Multi-omics analyses provide insights into the biosynthesis of the anticancer antibiotic pleurotin in Hohenbuehelia grisea.</title>
        <authorList>
            <person name="Weaver J.A."/>
            <person name="Alberti F."/>
        </authorList>
    </citation>
    <scope>NUCLEOTIDE SEQUENCE [LARGE SCALE GENOMIC DNA]</scope>
    <source>
        <strain evidence="9">T-177</strain>
    </source>
</reference>
<feature type="domain" description="C2H2-type" evidence="7">
    <location>
        <begin position="147"/>
        <end position="174"/>
    </location>
</feature>
<dbReference type="SUPFAM" id="SSF57667">
    <property type="entry name" value="beta-beta-alpha zinc fingers"/>
    <property type="match status" value="1"/>
</dbReference>
<organism evidence="8 9">
    <name type="scientific">Hohenbuehelia grisea</name>
    <dbReference type="NCBI Taxonomy" id="104357"/>
    <lineage>
        <taxon>Eukaryota</taxon>
        <taxon>Fungi</taxon>
        <taxon>Dikarya</taxon>
        <taxon>Basidiomycota</taxon>
        <taxon>Agaricomycotina</taxon>
        <taxon>Agaricomycetes</taxon>
        <taxon>Agaricomycetidae</taxon>
        <taxon>Agaricales</taxon>
        <taxon>Pleurotineae</taxon>
        <taxon>Pleurotaceae</taxon>
        <taxon>Hohenbuehelia</taxon>
    </lineage>
</organism>
<keyword evidence="2" id="KW-0677">Repeat</keyword>
<evidence type="ECO:0000256" key="4">
    <source>
        <dbReference type="ARBA" id="ARBA00022833"/>
    </source>
</evidence>
<dbReference type="PROSITE" id="PS50157">
    <property type="entry name" value="ZINC_FINGER_C2H2_2"/>
    <property type="match status" value="2"/>
</dbReference>
<keyword evidence="3 5" id="KW-0863">Zinc-finger</keyword>
<keyword evidence="1" id="KW-0479">Metal-binding</keyword>